<reference evidence="1 2" key="1">
    <citation type="submission" date="2016-10" db="EMBL/GenBank/DDBJ databases">
        <authorList>
            <person name="de Groot N.N."/>
        </authorList>
    </citation>
    <scope>NUCLEOTIDE SEQUENCE [LARGE SCALE GENOMIC DNA]</scope>
    <source>
        <strain evidence="1 2">MON 2.2</strain>
    </source>
</reference>
<dbReference type="EMBL" id="LT629688">
    <property type="protein sequence ID" value="SDE57022.1"/>
    <property type="molecule type" value="Genomic_DNA"/>
</dbReference>
<organism evidence="1 2">
    <name type="scientific">Auraticoccus monumenti</name>
    <dbReference type="NCBI Taxonomy" id="675864"/>
    <lineage>
        <taxon>Bacteria</taxon>
        <taxon>Bacillati</taxon>
        <taxon>Actinomycetota</taxon>
        <taxon>Actinomycetes</taxon>
        <taxon>Propionibacteriales</taxon>
        <taxon>Propionibacteriaceae</taxon>
        <taxon>Auraticoccus</taxon>
    </lineage>
</organism>
<gene>
    <name evidence="1" type="ORF">SAMN04489747_3776</name>
</gene>
<evidence type="ECO:0000313" key="1">
    <source>
        <dbReference type="EMBL" id="SDE57022.1"/>
    </source>
</evidence>
<dbReference type="AlphaFoldDB" id="A0A1G7E063"/>
<dbReference type="RefSeq" id="WP_090595639.1">
    <property type="nucleotide sequence ID" value="NZ_LT629688.1"/>
</dbReference>
<evidence type="ECO:0000313" key="2">
    <source>
        <dbReference type="Proteomes" id="UP000198546"/>
    </source>
</evidence>
<name>A0A1G7E063_9ACTN</name>
<accession>A0A1G7E063</accession>
<proteinExistence type="predicted"/>
<dbReference type="Proteomes" id="UP000198546">
    <property type="component" value="Chromosome i"/>
</dbReference>
<sequence length="89" mass="10009">MARGGYGRGAGIALQERRLVGAGQDREPAGSLRRPRVRHCWVQHAGGEWPGLVVQWRQDDSGWCALVSWVEDADALRVEWVPAHRLRRA</sequence>
<keyword evidence="2" id="KW-1185">Reference proteome</keyword>
<dbReference type="OrthoDB" id="5191973at2"/>
<protein>
    <submittedName>
        <fullName evidence="1">Uncharacterized protein</fullName>
    </submittedName>
</protein>